<protein>
    <submittedName>
        <fullName evidence="1">Uncharacterized protein</fullName>
    </submittedName>
</protein>
<organism evidence="1 2">
    <name type="scientific">Dendrobium thyrsiflorum</name>
    <name type="common">Pinecone-like raceme dendrobium</name>
    <name type="synonym">Orchid</name>
    <dbReference type="NCBI Taxonomy" id="117978"/>
    <lineage>
        <taxon>Eukaryota</taxon>
        <taxon>Viridiplantae</taxon>
        <taxon>Streptophyta</taxon>
        <taxon>Embryophyta</taxon>
        <taxon>Tracheophyta</taxon>
        <taxon>Spermatophyta</taxon>
        <taxon>Magnoliopsida</taxon>
        <taxon>Liliopsida</taxon>
        <taxon>Asparagales</taxon>
        <taxon>Orchidaceae</taxon>
        <taxon>Epidendroideae</taxon>
        <taxon>Malaxideae</taxon>
        <taxon>Dendrobiinae</taxon>
        <taxon>Dendrobium</taxon>
    </lineage>
</organism>
<proteinExistence type="predicted"/>
<evidence type="ECO:0000313" key="2">
    <source>
        <dbReference type="Proteomes" id="UP001552299"/>
    </source>
</evidence>
<keyword evidence="2" id="KW-1185">Reference proteome</keyword>
<reference evidence="1 2" key="1">
    <citation type="journal article" date="2024" name="Plant Biotechnol. J.">
        <title>Dendrobium thyrsiflorum genome and its molecular insights into genes involved in important horticultural traits.</title>
        <authorList>
            <person name="Chen B."/>
            <person name="Wang J.Y."/>
            <person name="Zheng P.J."/>
            <person name="Li K.L."/>
            <person name="Liang Y.M."/>
            <person name="Chen X.F."/>
            <person name="Zhang C."/>
            <person name="Zhao X."/>
            <person name="He X."/>
            <person name="Zhang G.Q."/>
            <person name="Liu Z.J."/>
            <person name="Xu Q."/>
        </authorList>
    </citation>
    <scope>NUCLEOTIDE SEQUENCE [LARGE SCALE GENOMIC DNA]</scope>
    <source>
        <strain evidence="1">GZMU011</strain>
    </source>
</reference>
<dbReference type="Proteomes" id="UP001552299">
    <property type="component" value="Unassembled WGS sequence"/>
</dbReference>
<accession>A0ABD0U826</accession>
<dbReference type="AlphaFoldDB" id="A0ABD0U826"/>
<comment type="caution">
    <text evidence="1">The sequence shown here is derived from an EMBL/GenBank/DDBJ whole genome shotgun (WGS) entry which is preliminary data.</text>
</comment>
<gene>
    <name evidence="1" type="ORF">M5K25_023376</name>
</gene>
<name>A0ABD0U826_DENTH</name>
<evidence type="ECO:0000313" key="1">
    <source>
        <dbReference type="EMBL" id="KAL0908865.1"/>
    </source>
</evidence>
<sequence length="190" mass="21345">MRIVGSKRKMLGIGIWKREMPEVPGAARGPNGSVSVDVIFAVFETSRRKLNREISVHLLLPSQPRFSRTIPEFLHGFLFGSSSLSFKDALSGVSPSSVDFPDLKVSSHRGMPALWISEAEIQSLATPFEFALMGKFLGRRPSLDAIRNFFFKLKLNGDCSVTVLNHRNVLIKLFKDLDYCRVFAHVLFCE</sequence>
<dbReference type="EMBL" id="JANQDX010000017">
    <property type="protein sequence ID" value="KAL0908865.1"/>
    <property type="molecule type" value="Genomic_DNA"/>
</dbReference>